<keyword evidence="6" id="KW-1133">Transmembrane helix</keyword>
<keyword evidence="3" id="KW-0274">FAD</keyword>
<evidence type="ECO:0000313" key="8">
    <source>
        <dbReference type="EMBL" id="RSN73025.1"/>
    </source>
</evidence>
<dbReference type="EMBL" id="RCOS01000130">
    <property type="protein sequence ID" value="RSN73025.1"/>
    <property type="molecule type" value="Genomic_DNA"/>
</dbReference>
<keyword evidence="5" id="KW-0520">NAD</keyword>
<feature type="transmembrane region" description="Helical" evidence="6">
    <location>
        <begin position="12"/>
        <end position="28"/>
    </location>
</feature>
<dbReference type="SUPFAM" id="SSF51905">
    <property type="entry name" value="FAD/NAD(P)-binding domain"/>
    <property type="match status" value="1"/>
</dbReference>
<feature type="transmembrane region" description="Helical" evidence="6">
    <location>
        <begin position="159"/>
        <end position="178"/>
    </location>
</feature>
<feature type="transmembrane region" description="Helical" evidence="6">
    <location>
        <begin position="34"/>
        <end position="53"/>
    </location>
</feature>
<feature type="transmembrane region" description="Helical" evidence="6">
    <location>
        <begin position="89"/>
        <end position="109"/>
    </location>
</feature>
<dbReference type="AlphaFoldDB" id="A0A429GGY1"/>
<evidence type="ECO:0000256" key="2">
    <source>
        <dbReference type="ARBA" id="ARBA00022729"/>
    </source>
</evidence>
<name>A0A429GGY1_9CREN</name>
<dbReference type="PANTHER" id="PTHR46091">
    <property type="entry name" value="BLR7054 PROTEIN"/>
    <property type="match status" value="1"/>
</dbReference>
<feature type="transmembrane region" description="Helical" evidence="6">
    <location>
        <begin position="65"/>
        <end position="83"/>
    </location>
</feature>
<protein>
    <submittedName>
        <fullName evidence="8">FAD-binding protein</fullName>
    </submittedName>
</protein>
<dbReference type="InterPro" id="IPR036188">
    <property type="entry name" value="FAD/NAD-bd_sf"/>
</dbReference>
<evidence type="ECO:0000256" key="3">
    <source>
        <dbReference type="ARBA" id="ARBA00022827"/>
    </source>
</evidence>
<dbReference type="Proteomes" id="UP000277582">
    <property type="component" value="Unassembled WGS sequence"/>
</dbReference>
<keyword evidence="9" id="KW-1185">Reference proteome</keyword>
<keyword evidence="6" id="KW-0812">Transmembrane</keyword>
<evidence type="ECO:0000259" key="7">
    <source>
        <dbReference type="Pfam" id="PF01593"/>
    </source>
</evidence>
<reference evidence="8 9" key="1">
    <citation type="submission" date="2018-10" db="EMBL/GenBank/DDBJ databases">
        <title>Co-occurring genomic capacity for anaerobic methane metabolism and dissimilatory sulfite reduction discovered in the Korarchaeota.</title>
        <authorList>
            <person name="Mckay L.J."/>
            <person name="Dlakic M."/>
            <person name="Fields M.W."/>
            <person name="Delmont T.O."/>
            <person name="Eren A.M."/>
            <person name="Jay Z.J."/>
            <person name="Klingelsmith K.B."/>
            <person name="Rusch D.B."/>
            <person name="Inskeep W.P."/>
        </authorList>
    </citation>
    <scope>NUCLEOTIDE SEQUENCE [LARGE SCALE GENOMIC DNA]</scope>
    <source>
        <strain evidence="8 9">MDKW</strain>
    </source>
</reference>
<proteinExistence type="predicted"/>
<comment type="caution">
    <text evidence="8">The sequence shown here is derived from an EMBL/GenBank/DDBJ whole genome shotgun (WGS) entry which is preliminary data.</text>
</comment>
<evidence type="ECO:0000313" key="9">
    <source>
        <dbReference type="Proteomes" id="UP000277582"/>
    </source>
</evidence>
<keyword evidence="1" id="KW-0285">Flavoprotein</keyword>
<keyword evidence="4" id="KW-0521">NADP</keyword>
<evidence type="ECO:0000256" key="4">
    <source>
        <dbReference type="ARBA" id="ARBA00022857"/>
    </source>
</evidence>
<sequence>MKEVDGVRLPGMLYILVSFIPWIVYWILCGFGNPLGITVPLIISIVLILPQILKRSFNLMDLVSLIYFSLAFISTFILNLNIFLENSGFLGYLALFLMASFSIAIRQPYTLQVSKRDYPRVYWKDKSFLTINNIITAVWAGIFLLNSVIFLFLQFPLTVVLSNLFIAVGIFFSVVYPLKAPAHFALKEFKKYDWRVFVDTSKPKAEDEYDVIIVGSGVGGLVCCSLLSKWGYKVLVLEQHYQVGGYCSSFMRKGFIFNAGVEDVSGLWEKGPITYLLKELGLRKEDLFVKNTREYVFKGRHIRAESLEEFIEILSGMFPDEKENIRAFFEEAEKAYEECYREAEVYGTPLPAELIVKVFGERKLLDYPREHPHFYDWINKSFKEKLDEYFKNEDLKALLCALLGYVGTTPDKTPASSALTACVSYYLHGGYFPKGGAQKFANSLRDFIVNHGGTVLVNHKVDRILVEDGKAVGVKSGDRIFRAPIVVSNVNAKTTFLELVGRDNLKKEFVEYIMGLKMSPSCFMVFLGLDMDLSSYPTLIKNMDDGYEIVINSNADPSLAPRGKASITILTSASYEDFPERGTEEYMRKKQELSDILIKKAEKLIPNLSRHIVVKDAATPKTFERYTFMPQGAIYSFDQSIGVKRPYFKTPIKGLYLVGASTFPGGGIEAVTISGIICAYDIYGWKRQRRDDFRAIVARSYCYIMP</sequence>
<dbReference type="Pfam" id="PF01593">
    <property type="entry name" value="Amino_oxidase"/>
    <property type="match status" value="1"/>
</dbReference>
<gene>
    <name evidence="8" type="ORF">D6D85_11650</name>
</gene>
<dbReference type="OrthoDB" id="11867at2157"/>
<organism evidence="8 9">
    <name type="scientific">Candidatus Methanodesulfokora washburnensis</name>
    <dbReference type="NCBI Taxonomy" id="2478471"/>
    <lineage>
        <taxon>Archaea</taxon>
        <taxon>Thermoproteota</taxon>
        <taxon>Candidatus Korarchaeia</taxon>
        <taxon>Candidatus Korarchaeia incertae sedis</taxon>
        <taxon>Candidatus Methanodesulfokora</taxon>
    </lineage>
</organism>
<keyword evidence="2" id="KW-0732">Signal</keyword>
<evidence type="ECO:0000256" key="6">
    <source>
        <dbReference type="SAM" id="Phobius"/>
    </source>
</evidence>
<dbReference type="InterPro" id="IPR002937">
    <property type="entry name" value="Amino_oxidase"/>
</dbReference>
<feature type="transmembrane region" description="Helical" evidence="6">
    <location>
        <begin position="130"/>
        <end position="153"/>
    </location>
</feature>
<evidence type="ECO:0000256" key="5">
    <source>
        <dbReference type="ARBA" id="ARBA00023027"/>
    </source>
</evidence>
<dbReference type="InterPro" id="IPR052206">
    <property type="entry name" value="Retinol_saturase"/>
</dbReference>
<dbReference type="GO" id="GO:0016491">
    <property type="term" value="F:oxidoreductase activity"/>
    <property type="evidence" value="ECO:0007669"/>
    <property type="project" value="InterPro"/>
</dbReference>
<feature type="domain" description="Amine oxidase" evidence="7">
    <location>
        <begin position="219"/>
        <end position="682"/>
    </location>
</feature>
<dbReference type="PANTHER" id="PTHR46091:SF3">
    <property type="entry name" value="AMINE OXIDASE DOMAIN-CONTAINING PROTEIN"/>
    <property type="match status" value="1"/>
</dbReference>
<accession>A0A429GGY1</accession>
<keyword evidence="6" id="KW-0472">Membrane</keyword>
<dbReference type="Gene3D" id="3.50.50.60">
    <property type="entry name" value="FAD/NAD(P)-binding domain"/>
    <property type="match status" value="2"/>
</dbReference>
<evidence type="ECO:0000256" key="1">
    <source>
        <dbReference type="ARBA" id="ARBA00022630"/>
    </source>
</evidence>